<reference evidence="3 4" key="1">
    <citation type="submission" date="2015-09" db="EMBL/GenBank/DDBJ databases">
        <title>Genome sequencing project for genomic taxonomy and phylogenomics of Bacillus-like bacteria.</title>
        <authorList>
            <person name="Liu B."/>
            <person name="Wang J."/>
            <person name="Zhu Y."/>
            <person name="Liu G."/>
            <person name="Chen Q."/>
            <person name="Chen Z."/>
            <person name="Lan J."/>
            <person name="Che J."/>
            <person name="Ge C."/>
            <person name="Shi H."/>
            <person name="Pan Z."/>
            <person name="Liu X."/>
        </authorList>
    </citation>
    <scope>NUCLEOTIDE SEQUENCE [LARGE SCALE GENOMIC DNA]</scope>
    <source>
        <strain evidence="3 4">LMG 18435</strain>
    </source>
</reference>
<proteinExistence type="predicted"/>
<evidence type="ECO:0000313" key="4">
    <source>
        <dbReference type="Proteomes" id="UP000051888"/>
    </source>
</evidence>
<protein>
    <recommendedName>
        <fullName evidence="5">Lipoprotein</fullName>
    </recommendedName>
</protein>
<dbReference type="RefSeq" id="WP_055738440.1">
    <property type="nucleotide sequence ID" value="NZ_JAAIWL010000015.1"/>
</dbReference>
<name>A0A0Q3WUP0_9BACI</name>
<dbReference type="EMBL" id="LJJC01000004">
    <property type="protein sequence ID" value="KQL52735.1"/>
    <property type="molecule type" value="Genomic_DNA"/>
</dbReference>
<dbReference type="PROSITE" id="PS51257">
    <property type="entry name" value="PROKAR_LIPOPROTEIN"/>
    <property type="match status" value="1"/>
</dbReference>
<feature type="region of interest" description="Disordered" evidence="1">
    <location>
        <begin position="27"/>
        <end position="60"/>
    </location>
</feature>
<sequence length="185" mass="20677">MRKILVMSVILVFALVGCSSSNMSNDNIKANKEKSKSKVSINNNTTTKTSHNKSNGASKLPLRKDGKWVQLGARLYYLQGTVKGIKKNRDGKKVLNLLVEKAFQNSASGAKNPYKIGKIYSFIIKTMPSMDLNQKRVIIYGGQVTSNDQDNFIGAKVVYFQSKNKFVDFKGKPAIIPPKDYPYEF</sequence>
<dbReference type="PATRIC" id="fig|157838.3.peg.853"/>
<feature type="chain" id="PRO_5038390980" description="Lipoprotein" evidence="2">
    <location>
        <begin position="25"/>
        <end position="185"/>
    </location>
</feature>
<keyword evidence="2" id="KW-0732">Signal</keyword>
<dbReference type="OrthoDB" id="9947973at2"/>
<comment type="caution">
    <text evidence="3">The sequence shown here is derived from an EMBL/GenBank/DDBJ whole genome shotgun (WGS) entry which is preliminary data.</text>
</comment>
<evidence type="ECO:0000313" key="3">
    <source>
        <dbReference type="EMBL" id="KQL52735.1"/>
    </source>
</evidence>
<dbReference type="AlphaFoldDB" id="A0A0Q3WUP0"/>
<evidence type="ECO:0000256" key="2">
    <source>
        <dbReference type="SAM" id="SignalP"/>
    </source>
</evidence>
<evidence type="ECO:0008006" key="5">
    <source>
        <dbReference type="Google" id="ProtNLM"/>
    </source>
</evidence>
<feature type="signal peptide" evidence="2">
    <location>
        <begin position="1"/>
        <end position="24"/>
    </location>
</feature>
<evidence type="ECO:0000256" key="1">
    <source>
        <dbReference type="SAM" id="MobiDB-lite"/>
    </source>
</evidence>
<keyword evidence="4" id="KW-1185">Reference proteome</keyword>
<gene>
    <name evidence="3" type="ORF">AN964_03835</name>
</gene>
<feature type="compositionally biased region" description="Low complexity" evidence="1">
    <location>
        <begin position="38"/>
        <end position="55"/>
    </location>
</feature>
<accession>A0A0Q3WUP0</accession>
<dbReference type="Proteomes" id="UP000051888">
    <property type="component" value="Unassembled WGS sequence"/>
</dbReference>
<organism evidence="3 4">
    <name type="scientific">Heyndrickxia shackletonii</name>
    <dbReference type="NCBI Taxonomy" id="157838"/>
    <lineage>
        <taxon>Bacteria</taxon>
        <taxon>Bacillati</taxon>
        <taxon>Bacillota</taxon>
        <taxon>Bacilli</taxon>
        <taxon>Bacillales</taxon>
        <taxon>Bacillaceae</taxon>
        <taxon>Heyndrickxia</taxon>
    </lineage>
</organism>